<dbReference type="SUPFAM" id="SSF111369">
    <property type="entry name" value="HlyD-like secretion proteins"/>
    <property type="match status" value="1"/>
</dbReference>
<comment type="similarity">
    <text evidence="1">Belongs to the membrane fusion protein (MFP) (TC 8.A.1) family.</text>
</comment>
<dbReference type="PANTHER" id="PTHR30469">
    <property type="entry name" value="MULTIDRUG RESISTANCE PROTEIN MDTA"/>
    <property type="match status" value="1"/>
</dbReference>
<gene>
    <name evidence="4" type="ORF">GCM10007049_29550</name>
</gene>
<accession>A0A918UU81</accession>
<organism evidence="4 5">
    <name type="scientific">Echinicola pacifica</name>
    <dbReference type="NCBI Taxonomy" id="346377"/>
    <lineage>
        <taxon>Bacteria</taxon>
        <taxon>Pseudomonadati</taxon>
        <taxon>Bacteroidota</taxon>
        <taxon>Cytophagia</taxon>
        <taxon>Cytophagales</taxon>
        <taxon>Cyclobacteriaceae</taxon>
        <taxon>Echinicola</taxon>
    </lineage>
</organism>
<dbReference type="GO" id="GO:0015562">
    <property type="term" value="F:efflux transmembrane transporter activity"/>
    <property type="evidence" value="ECO:0007669"/>
    <property type="project" value="TreeGrafter"/>
</dbReference>
<dbReference type="RefSeq" id="WP_018475309.1">
    <property type="nucleotide sequence ID" value="NZ_BMWX01000005.1"/>
</dbReference>
<dbReference type="Gene3D" id="2.40.420.20">
    <property type="match status" value="1"/>
</dbReference>
<dbReference type="Gene3D" id="1.10.287.470">
    <property type="entry name" value="Helix hairpin bin"/>
    <property type="match status" value="1"/>
</dbReference>
<dbReference type="InterPro" id="IPR058625">
    <property type="entry name" value="MdtA-like_BSH"/>
</dbReference>
<evidence type="ECO:0000259" key="2">
    <source>
        <dbReference type="Pfam" id="PF25917"/>
    </source>
</evidence>
<dbReference type="Gene3D" id="2.40.50.100">
    <property type="match status" value="1"/>
</dbReference>
<dbReference type="Gene3D" id="2.40.30.170">
    <property type="match status" value="1"/>
</dbReference>
<dbReference type="InterPro" id="IPR058637">
    <property type="entry name" value="YknX-like_C"/>
</dbReference>
<dbReference type="PANTHER" id="PTHR30469:SF38">
    <property type="entry name" value="HLYD FAMILY SECRETION PROTEIN"/>
    <property type="match status" value="1"/>
</dbReference>
<dbReference type="Pfam" id="PF25989">
    <property type="entry name" value="YknX_C"/>
    <property type="match status" value="1"/>
</dbReference>
<reference evidence="4" key="1">
    <citation type="journal article" date="2014" name="Int. J. Syst. Evol. Microbiol.">
        <title>Complete genome sequence of Corynebacterium casei LMG S-19264T (=DSM 44701T), isolated from a smear-ripened cheese.</title>
        <authorList>
            <consortium name="US DOE Joint Genome Institute (JGI-PGF)"/>
            <person name="Walter F."/>
            <person name="Albersmeier A."/>
            <person name="Kalinowski J."/>
            <person name="Ruckert C."/>
        </authorList>
    </citation>
    <scope>NUCLEOTIDE SEQUENCE</scope>
    <source>
        <strain evidence="4">KCTC 12368</strain>
    </source>
</reference>
<dbReference type="NCBIfam" id="TIGR01730">
    <property type="entry name" value="RND_mfp"/>
    <property type="match status" value="1"/>
</dbReference>
<evidence type="ECO:0000313" key="5">
    <source>
        <dbReference type="Proteomes" id="UP000619457"/>
    </source>
</evidence>
<keyword evidence="5" id="KW-1185">Reference proteome</keyword>
<evidence type="ECO:0000256" key="1">
    <source>
        <dbReference type="ARBA" id="ARBA00009477"/>
    </source>
</evidence>
<dbReference type="InterPro" id="IPR006143">
    <property type="entry name" value="RND_pump_MFP"/>
</dbReference>
<proteinExistence type="inferred from homology"/>
<dbReference type="AlphaFoldDB" id="A0A918UU81"/>
<sequence length="356" mass="38396">MRTLFLGLLTVLLCISCGEKEEGQEEVSLESIRGEVSATAVTIAKAEKRSFDFLINASGKIEASQQVMVIIETSGYLVDLPLKEGQYVSSGAIIASLDQTNSRFRHEKALVQLKMAEVAYESDKLGFSSLLQGEDTEKIKLIDEQLRASSGLLSAAIEVKEAQIELDKASIKAPISGKVADLKIKAGSLVNAGDELCELLSTDALELHVKVLESDIPFISLGQQTEVYPVSSGTVPVSGQVYSINPKVDEHGLVEVGIKLGKSQHLLPGMNARAVIRAPQSDNVVVPKQALVYRSGRAVVFTIQAGEAKWNYVEVGKDNGREVEILEGISDAEDVITSNNLQLAHQAPVKIVEENN</sequence>
<evidence type="ECO:0000259" key="3">
    <source>
        <dbReference type="Pfam" id="PF25989"/>
    </source>
</evidence>
<comment type="caution">
    <text evidence="4">The sequence shown here is derived from an EMBL/GenBank/DDBJ whole genome shotgun (WGS) entry which is preliminary data.</text>
</comment>
<dbReference type="EMBL" id="BMWX01000005">
    <property type="protein sequence ID" value="GGZ34280.1"/>
    <property type="molecule type" value="Genomic_DNA"/>
</dbReference>
<reference evidence="4" key="2">
    <citation type="submission" date="2020-09" db="EMBL/GenBank/DDBJ databases">
        <authorList>
            <person name="Sun Q."/>
            <person name="Kim S."/>
        </authorList>
    </citation>
    <scope>NUCLEOTIDE SEQUENCE</scope>
    <source>
        <strain evidence="4">KCTC 12368</strain>
    </source>
</reference>
<protein>
    <submittedName>
        <fullName evidence="4">Cation transporter</fullName>
    </submittedName>
</protein>
<dbReference type="Pfam" id="PF25917">
    <property type="entry name" value="BSH_RND"/>
    <property type="match status" value="1"/>
</dbReference>
<dbReference type="GO" id="GO:1990281">
    <property type="term" value="C:efflux pump complex"/>
    <property type="evidence" value="ECO:0007669"/>
    <property type="project" value="TreeGrafter"/>
</dbReference>
<dbReference type="Proteomes" id="UP000619457">
    <property type="component" value="Unassembled WGS sequence"/>
</dbReference>
<feature type="domain" description="Multidrug resistance protein MdtA-like barrel-sandwich hybrid" evidence="2">
    <location>
        <begin position="67"/>
        <end position="196"/>
    </location>
</feature>
<evidence type="ECO:0000313" key="4">
    <source>
        <dbReference type="EMBL" id="GGZ34280.1"/>
    </source>
</evidence>
<name>A0A918UU81_9BACT</name>
<feature type="domain" description="YknX-like C-terminal permuted SH3-like" evidence="3">
    <location>
        <begin position="284"/>
        <end position="350"/>
    </location>
</feature>